<dbReference type="PANTHER" id="PTHR40396">
    <property type="entry name" value="ATPASE-LIKE PROTEIN"/>
    <property type="match status" value="1"/>
</dbReference>
<dbReference type="PANTHER" id="PTHR40396:SF1">
    <property type="entry name" value="ATPASE AAA-TYPE CORE DOMAIN-CONTAINING PROTEIN"/>
    <property type="match status" value="1"/>
</dbReference>
<sequence length="433" mass="48912">MLIEFRVKNYRSLRDEQVLSLVASKDKTLQDTHTQATGIRAALFLVRSAVVYGANASGKSNLIQALQNMRKVVIQSATYKPGETLTAQPFRLDADSINQPIECEVTFLLDGVRYQYGFALTTQRVVSEHLLVYQAFKPQRWFTRRFDTDTGKDVYEFGPGLKGPKNLWEGATRPNALFLSMAVQLNSDSLRPVFDWFESRLFIINESAPLTWSIQRLQQADGNQEICNFLSSADTGIANITVETRWVQFPRISLSDLGSMTHDAIRNAVQFRDGKTEVQSGEIKSHKLRFRHVTERGEAVFDEMDESSGTRKLLRFAGPVLDILRDGKTLVVDELDASLHSLLLRELVRLFHDSETNTGGAQLIFTTHNTSLLDAPDLFRRDQVWLVEKDRDQASSLVSLSEFSPRKNEALERGYLTGRYGGVPLLNPLGLKH</sequence>
<reference evidence="3" key="1">
    <citation type="submission" date="2023-07" db="EMBL/GenBank/DDBJ databases">
        <title>Verminephrobacter genomes.</title>
        <authorList>
            <person name="Lund M.B."/>
        </authorList>
    </citation>
    <scope>NUCLEOTIDE SEQUENCE [LARGE SCALE GENOMIC DNA]</scope>
    <source>
        <strain evidence="3">AtM5-05</strain>
    </source>
</reference>
<name>A0ABT3KXS5_9BURK</name>
<accession>A0ABT3KXS5</accession>
<dbReference type="SUPFAM" id="SSF52540">
    <property type="entry name" value="P-loop containing nucleoside triphosphate hydrolases"/>
    <property type="match status" value="1"/>
</dbReference>
<evidence type="ECO:0000313" key="2">
    <source>
        <dbReference type="EMBL" id="MCW5323110.1"/>
    </source>
</evidence>
<keyword evidence="3" id="KW-1185">Reference proteome</keyword>
<dbReference type="EMBL" id="QZCW01000003">
    <property type="protein sequence ID" value="MCW5323110.1"/>
    <property type="molecule type" value="Genomic_DNA"/>
</dbReference>
<feature type="domain" description="ATPase AAA-type core" evidence="1">
    <location>
        <begin position="49"/>
        <end position="374"/>
    </location>
</feature>
<dbReference type="Proteomes" id="UP001208935">
    <property type="component" value="Unassembled WGS sequence"/>
</dbReference>
<protein>
    <submittedName>
        <fullName evidence="2">ATP-binding protein</fullName>
    </submittedName>
</protein>
<keyword evidence="2" id="KW-0547">Nucleotide-binding</keyword>
<gene>
    <name evidence="2" type="ORF">D5039_18785</name>
</gene>
<dbReference type="Gene3D" id="3.40.50.300">
    <property type="entry name" value="P-loop containing nucleotide triphosphate hydrolases"/>
    <property type="match status" value="1"/>
</dbReference>
<proteinExistence type="predicted"/>
<dbReference type="InterPro" id="IPR003959">
    <property type="entry name" value="ATPase_AAA_core"/>
</dbReference>
<keyword evidence="2" id="KW-0067">ATP-binding</keyword>
<dbReference type="InterPro" id="IPR027417">
    <property type="entry name" value="P-loop_NTPase"/>
</dbReference>
<dbReference type="GO" id="GO:0005524">
    <property type="term" value="F:ATP binding"/>
    <property type="evidence" value="ECO:0007669"/>
    <property type="project" value="UniProtKB-KW"/>
</dbReference>
<organism evidence="2 3">
    <name type="scientific">Verminephrobacter aporrectodeae subsp. tuberculatae</name>
    <dbReference type="NCBI Taxonomy" id="1110392"/>
    <lineage>
        <taxon>Bacteria</taxon>
        <taxon>Pseudomonadati</taxon>
        <taxon>Pseudomonadota</taxon>
        <taxon>Betaproteobacteria</taxon>
        <taxon>Burkholderiales</taxon>
        <taxon>Comamonadaceae</taxon>
        <taxon>Verminephrobacter</taxon>
    </lineage>
</organism>
<dbReference type="Pfam" id="PF13304">
    <property type="entry name" value="AAA_21"/>
    <property type="match status" value="1"/>
</dbReference>
<dbReference type="RefSeq" id="WP_265283109.1">
    <property type="nucleotide sequence ID" value="NZ_QZCW01000003.1"/>
</dbReference>
<comment type="caution">
    <text evidence="2">The sequence shown here is derived from an EMBL/GenBank/DDBJ whole genome shotgun (WGS) entry which is preliminary data.</text>
</comment>
<evidence type="ECO:0000313" key="3">
    <source>
        <dbReference type="Proteomes" id="UP001208935"/>
    </source>
</evidence>
<evidence type="ECO:0000259" key="1">
    <source>
        <dbReference type="Pfam" id="PF13304"/>
    </source>
</evidence>